<dbReference type="EMBL" id="JBEFKJ010000012">
    <property type="protein sequence ID" value="KAL2043067.1"/>
    <property type="molecule type" value="Genomic_DNA"/>
</dbReference>
<dbReference type="Proteomes" id="UP001590950">
    <property type="component" value="Unassembled WGS sequence"/>
</dbReference>
<reference evidence="1 2" key="1">
    <citation type="submission" date="2024-09" db="EMBL/GenBank/DDBJ databases">
        <title>Rethinking Asexuality: The Enigmatic Case of Functional Sexual Genes in Lepraria (Stereocaulaceae).</title>
        <authorList>
            <person name="Doellman M."/>
            <person name="Sun Y."/>
            <person name="Barcenas-Pena A."/>
            <person name="Lumbsch H.T."/>
            <person name="Grewe F."/>
        </authorList>
    </citation>
    <scope>NUCLEOTIDE SEQUENCE [LARGE SCALE GENOMIC DNA]</scope>
    <source>
        <strain evidence="1 2">Mercado 3170</strain>
    </source>
</reference>
<accession>A0ABR4AER0</accession>
<organism evidence="1 2">
    <name type="scientific">Stereocaulon virgatum</name>
    <dbReference type="NCBI Taxonomy" id="373712"/>
    <lineage>
        <taxon>Eukaryota</taxon>
        <taxon>Fungi</taxon>
        <taxon>Dikarya</taxon>
        <taxon>Ascomycota</taxon>
        <taxon>Pezizomycotina</taxon>
        <taxon>Lecanoromycetes</taxon>
        <taxon>OSLEUM clade</taxon>
        <taxon>Lecanoromycetidae</taxon>
        <taxon>Lecanorales</taxon>
        <taxon>Lecanorineae</taxon>
        <taxon>Stereocaulaceae</taxon>
        <taxon>Stereocaulon</taxon>
    </lineage>
</organism>
<evidence type="ECO:0000313" key="2">
    <source>
        <dbReference type="Proteomes" id="UP001590950"/>
    </source>
</evidence>
<comment type="caution">
    <text evidence="1">The sequence shown here is derived from an EMBL/GenBank/DDBJ whole genome shotgun (WGS) entry which is preliminary data.</text>
</comment>
<protein>
    <submittedName>
        <fullName evidence="1">Uncharacterized protein</fullName>
    </submittedName>
</protein>
<name>A0ABR4AER0_9LECA</name>
<keyword evidence="2" id="KW-1185">Reference proteome</keyword>
<evidence type="ECO:0000313" key="1">
    <source>
        <dbReference type="EMBL" id="KAL2043067.1"/>
    </source>
</evidence>
<sequence>MRERSILAPSTNISITKYRMDASESKESRSGFLIHQRSKDGKLVKEMHLTVVAVFLRWLTSIPRYETESRTQSQALWCTRPMFRDVEPVSRFLLCALSSG</sequence>
<proteinExistence type="predicted"/>
<gene>
    <name evidence="1" type="ORF">N7G274_004127</name>
</gene>